<organism evidence="2 3">
    <name type="scientific">Elysia marginata</name>
    <dbReference type="NCBI Taxonomy" id="1093978"/>
    <lineage>
        <taxon>Eukaryota</taxon>
        <taxon>Metazoa</taxon>
        <taxon>Spiralia</taxon>
        <taxon>Lophotrochozoa</taxon>
        <taxon>Mollusca</taxon>
        <taxon>Gastropoda</taxon>
        <taxon>Heterobranchia</taxon>
        <taxon>Euthyneura</taxon>
        <taxon>Panpulmonata</taxon>
        <taxon>Sacoglossa</taxon>
        <taxon>Placobranchoidea</taxon>
        <taxon>Plakobranchidae</taxon>
        <taxon>Elysia</taxon>
    </lineage>
</organism>
<feature type="compositionally biased region" description="Polar residues" evidence="1">
    <location>
        <begin position="70"/>
        <end position="79"/>
    </location>
</feature>
<dbReference type="AlphaFoldDB" id="A0AAV4ILA1"/>
<protein>
    <submittedName>
        <fullName evidence="2">Uncharacterized protein</fullName>
    </submittedName>
</protein>
<accession>A0AAV4ILA1</accession>
<proteinExistence type="predicted"/>
<dbReference type="Proteomes" id="UP000762676">
    <property type="component" value="Unassembled WGS sequence"/>
</dbReference>
<reference evidence="2 3" key="1">
    <citation type="journal article" date="2021" name="Elife">
        <title>Chloroplast acquisition without the gene transfer in kleptoplastic sea slugs, Plakobranchus ocellatus.</title>
        <authorList>
            <person name="Maeda T."/>
            <person name="Takahashi S."/>
            <person name="Yoshida T."/>
            <person name="Shimamura S."/>
            <person name="Takaki Y."/>
            <person name="Nagai Y."/>
            <person name="Toyoda A."/>
            <person name="Suzuki Y."/>
            <person name="Arimoto A."/>
            <person name="Ishii H."/>
            <person name="Satoh N."/>
            <person name="Nishiyama T."/>
            <person name="Hasebe M."/>
            <person name="Maruyama T."/>
            <person name="Minagawa J."/>
            <person name="Obokata J."/>
            <person name="Shigenobu S."/>
        </authorList>
    </citation>
    <scope>NUCLEOTIDE SEQUENCE [LARGE SCALE GENOMIC DNA]</scope>
</reference>
<comment type="caution">
    <text evidence="2">The sequence shown here is derived from an EMBL/GenBank/DDBJ whole genome shotgun (WGS) entry which is preliminary data.</text>
</comment>
<name>A0AAV4ILA1_9GAST</name>
<gene>
    <name evidence="2" type="ORF">ElyMa_006652200</name>
</gene>
<feature type="region of interest" description="Disordered" evidence="1">
    <location>
        <begin position="250"/>
        <end position="278"/>
    </location>
</feature>
<evidence type="ECO:0000313" key="2">
    <source>
        <dbReference type="EMBL" id="GFS10690.1"/>
    </source>
</evidence>
<keyword evidence="3" id="KW-1185">Reference proteome</keyword>
<evidence type="ECO:0000313" key="3">
    <source>
        <dbReference type="Proteomes" id="UP000762676"/>
    </source>
</evidence>
<feature type="compositionally biased region" description="Basic and acidic residues" evidence="1">
    <location>
        <begin position="263"/>
        <end position="274"/>
    </location>
</feature>
<dbReference type="EMBL" id="BMAT01013347">
    <property type="protein sequence ID" value="GFS10690.1"/>
    <property type="molecule type" value="Genomic_DNA"/>
</dbReference>
<feature type="region of interest" description="Disordered" evidence="1">
    <location>
        <begin position="70"/>
        <end position="100"/>
    </location>
</feature>
<sequence>MPENELNSTASRFISSLIKSLQIICNGHIDFHESIELVGHINLRVDHKFKYDYIVDELVSKEGLDSSTFLSNSYHSSPPQREKVSKDGSSAEDDLSLPSLQPERCKQTSETILTDGQGNENYSYTYGVDVESAKEHGTQKSKMVFKLEGGEESNECMIIPSAAGGYEPARHANVAEMIASGTIGAEEGQDTHNKLRAQKRQATEQGVDENSDLEACQYTYCENNQQLTLVDKTETFDNSFHSINENIRANSESLDLSKSSPKKLVDEQGDHENSSFEPGNQLKEFKLLISKLASMCNMPVLQDDLINISQNRYLMPFAQEIKAAKKKFLENCDKDKLKKMKEVLKMKKSKQRKSKLKALLAESGLSNEQLLILAQDSSVYRRKISWKSMADGPDKEAMLKSHKKSIRMRTQERQQRLLEMAEMLKRNQTNDPGMAIMSKDGCKKCTLHKSSVSVVSHNTYQLSVDNIDEVAEALTGKTTKAFLLQQKVQDKSKEKSKVEQNRKTSIKKKMKQIIGKMLTEVTDAGYRVLVTSTVGSEAGSHSSELSVMPLKIDDFFPETKESEVKPELTEEEYAKQLEREQIMEKQKVNEEKMKEIETKLIRILSGAEEIFIPTRKRYSPGEPRPSDAERMKEYRKRLKQDPEKYQVYKQKRAMNKKWRKLGQLAAKVKVNTPGSALSVIPASVNEEVHNTQPLGSIVNINQPVANVNMHCPPVFEHPASHQPSASVVSVHHTNQYVSQVSGIHAPHQQPITYGNDMEFVELIAATHNVQNQHFG</sequence>
<evidence type="ECO:0000256" key="1">
    <source>
        <dbReference type="SAM" id="MobiDB-lite"/>
    </source>
</evidence>